<organism evidence="2">
    <name type="scientific">Acinetobacter baumannii WM99c</name>
    <dbReference type="NCBI Taxonomy" id="945555"/>
    <lineage>
        <taxon>Bacteria</taxon>
        <taxon>Pseudomonadati</taxon>
        <taxon>Pseudomonadota</taxon>
        <taxon>Gammaproteobacteria</taxon>
        <taxon>Moraxellales</taxon>
        <taxon>Moraxellaceae</taxon>
        <taxon>Acinetobacter</taxon>
        <taxon>Acinetobacter calcoaceticus/baumannii complex</taxon>
    </lineage>
</organism>
<dbReference type="AlphaFoldDB" id="A0A385ETF8"/>
<feature type="region of interest" description="Disordered" evidence="1">
    <location>
        <begin position="1"/>
        <end position="20"/>
    </location>
</feature>
<dbReference type="EMBL" id="CP031743">
    <property type="protein sequence ID" value="AXQ89588.1"/>
    <property type="molecule type" value="Genomic_DNA"/>
</dbReference>
<gene>
    <name evidence="2" type="ORF">BSF95_01195</name>
</gene>
<accession>A0A385ETF8</accession>
<name>A0A385ETF8_ACIBA</name>
<proteinExistence type="predicted"/>
<reference evidence="2" key="1">
    <citation type="submission" date="2018-08" db="EMBL/GenBank/DDBJ databases">
        <title>Complete genome sequence of Acinetobacter baumannii strain WM99c.</title>
        <authorList>
            <person name="Nigro S.J."/>
            <person name="Wick R.R."/>
            <person name="Holt K.E."/>
            <person name="Hall R.M."/>
        </authorList>
    </citation>
    <scope>NUCLEOTIDE SEQUENCE</scope>
    <source>
        <strain evidence="2">WM99c</strain>
    </source>
</reference>
<sequence length="58" mass="6894">MKEYEVLRPHFGDKDYKEGDIRTADPNVIRHLVENKVLREYQTKVDPPKPATRRNNSK</sequence>
<protein>
    <submittedName>
        <fullName evidence="2">Uncharacterized protein</fullName>
    </submittedName>
</protein>
<evidence type="ECO:0000313" key="2">
    <source>
        <dbReference type="EMBL" id="AXQ89588.1"/>
    </source>
</evidence>
<dbReference type="RefSeq" id="WP_000666092.1">
    <property type="nucleotide sequence ID" value="NZ_AERY01000156.1"/>
</dbReference>
<evidence type="ECO:0000256" key="1">
    <source>
        <dbReference type="SAM" id="MobiDB-lite"/>
    </source>
</evidence>